<feature type="compositionally biased region" description="Low complexity" evidence="2">
    <location>
        <begin position="63"/>
        <end position="76"/>
    </location>
</feature>
<protein>
    <submittedName>
        <fullName evidence="3">Uncharacterized protein</fullName>
    </submittedName>
</protein>
<feature type="region of interest" description="Disordered" evidence="2">
    <location>
        <begin position="37"/>
        <end position="80"/>
    </location>
</feature>
<name>F8MSU7_NEUT8</name>
<keyword evidence="1" id="KW-0175">Coiled coil</keyword>
<keyword evidence="4" id="KW-1185">Reference proteome</keyword>
<feature type="coiled-coil region" evidence="1">
    <location>
        <begin position="152"/>
        <end position="186"/>
    </location>
</feature>
<proteinExistence type="predicted"/>
<dbReference type="AlphaFoldDB" id="F8MSU7"/>
<reference evidence="4" key="1">
    <citation type="journal article" date="2011" name="Genetics">
        <title>Massive changes in genome architecture accompany the transition to self-fertility in the filamentous fungus Neurospora tetrasperma.</title>
        <authorList>
            <person name="Ellison C.E."/>
            <person name="Stajich J.E."/>
            <person name="Jacobson D.J."/>
            <person name="Natvig D.O."/>
            <person name="Lapidus A."/>
            <person name="Foster B."/>
            <person name="Aerts A."/>
            <person name="Riley R."/>
            <person name="Lindquist E.A."/>
            <person name="Grigoriev I.V."/>
            <person name="Taylor J.W."/>
        </authorList>
    </citation>
    <scope>NUCLEOTIDE SEQUENCE [LARGE SCALE GENOMIC DNA]</scope>
    <source>
        <strain evidence="4">FGSC 2508 / P0657</strain>
    </source>
</reference>
<accession>F8MSU7</accession>
<dbReference type="EMBL" id="GL891306">
    <property type="protein sequence ID" value="EGO55130.1"/>
    <property type="molecule type" value="Genomic_DNA"/>
</dbReference>
<sequence length="192" mass="21669">MDISKDIIPNMADKTGRQDDSSDVIATPYITSLQSVSVHHHRRDSVSVKSDPPSTHTHHTVTTHHPVTITTPTTTTFNDNTANWRELSQPRARRLIARHGTTYTSLTKLGSSGRTTSLHHILGRGRHEEGAQDMSGSELRMHFASLDKTAVATSIEERIRSVEVELNRLREEREKMVRELGDKMERADVDER</sequence>
<evidence type="ECO:0000313" key="4">
    <source>
        <dbReference type="Proteomes" id="UP000008065"/>
    </source>
</evidence>
<feature type="region of interest" description="Disordered" evidence="2">
    <location>
        <begin position="1"/>
        <end position="22"/>
    </location>
</feature>
<evidence type="ECO:0000256" key="1">
    <source>
        <dbReference type="SAM" id="Coils"/>
    </source>
</evidence>
<evidence type="ECO:0000313" key="3">
    <source>
        <dbReference type="EMBL" id="EGO55130.1"/>
    </source>
</evidence>
<evidence type="ECO:0000256" key="2">
    <source>
        <dbReference type="SAM" id="MobiDB-lite"/>
    </source>
</evidence>
<dbReference type="Proteomes" id="UP000008065">
    <property type="component" value="Unassembled WGS sequence"/>
</dbReference>
<dbReference type="RefSeq" id="XP_009852999.1">
    <property type="nucleotide sequence ID" value="XM_009854697.1"/>
</dbReference>
<dbReference type="VEuPathDB" id="FungiDB:NEUTE1DRAFT_139399"/>
<dbReference type="KEGG" id="nte:NEUTE1DRAFT139399"/>
<gene>
    <name evidence="3" type="ORF">NEUTE1DRAFT_139399</name>
</gene>
<organism evidence="3 4">
    <name type="scientific">Neurospora tetrasperma (strain FGSC 2508 / ATCC MYA-4615 / P0657)</name>
    <dbReference type="NCBI Taxonomy" id="510951"/>
    <lineage>
        <taxon>Eukaryota</taxon>
        <taxon>Fungi</taxon>
        <taxon>Dikarya</taxon>
        <taxon>Ascomycota</taxon>
        <taxon>Pezizomycotina</taxon>
        <taxon>Sordariomycetes</taxon>
        <taxon>Sordariomycetidae</taxon>
        <taxon>Sordariales</taxon>
        <taxon>Sordariaceae</taxon>
        <taxon>Neurospora</taxon>
    </lineage>
</organism>
<dbReference type="OrthoDB" id="10500017at2759"/>
<dbReference type="GeneID" id="20826100"/>
<dbReference type="HOGENOM" id="CLU_1402817_0_0_1"/>